<dbReference type="RefSeq" id="WP_344638779.1">
    <property type="nucleotide sequence ID" value="NZ_BAAATR010000025.1"/>
</dbReference>
<dbReference type="CDD" id="cd15831">
    <property type="entry name" value="BTAD"/>
    <property type="match status" value="1"/>
</dbReference>
<dbReference type="InterPro" id="IPR016032">
    <property type="entry name" value="Sig_transdc_resp-reg_C-effctor"/>
</dbReference>
<dbReference type="InterPro" id="IPR041664">
    <property type="entry name" value="AAA_16"/>
</dbReference>
<dbReference type="SUPFAM" id="SSF52540">
    <property type="entry name" value="P-loop containing nucleoside triphosphate hydrolases"/>
    <property type="match status" value="1"/>
</dbReference>
<dbReference type="Pfam" id="PF03704">
    <property type="entry name" value="BTAD"/>
    <property type="match status" value="1"/>
</dbReference>
<dbReference type="SMART" id="SM00862">
    <property type="entry name" value="Trans_reg_C"/>
    <property type="match status" value="1"/>
</dbReference>
<evidence type="ECO:0000256" key="4">
    <source>
        <dbReference type="ARBA" id="ARBA00023125"/>
    </source>
</evidence>
<keyword evidence="4 6" id="KW-0238">DNA-binding</keyword>
<proteinExistence type="inferred from homology"/>
<dbReference type="SUPFAM" id="SSF46894">
    <property type="entry name" value="C-terminal effector domain of the bipartite response regulators"/>
    <property type="match status" value="1"/>
</dbReference>
<evidence type="ECO:0000256" key="5">
    <source>
        <dbReference type="ARBA" id="ARBA00023163"/>
    </source>
</evidence>
<dbReference type="SUPFAM" id="SSF48452">
    <property type="entry name" value="TPR-like"/>
    <property type="match status" value="2"/>
</dbReference>
<dbReference type="Gene3D" id="1.10.10.10">
    <property type="entry name" value="Winged helix-like DNA-binding domain superfamily/Winged helix DNA-binding domain"/>
    <property type="match status" value="1"/>
</dbReference>
<dbReference type="PRINTS" id="PR00364">
    <property type="entry name" value="DISEASERSIST"/>
</dbReference>
<dbReference type="PANTHER" id="PTHR35807">
    <property type="entry name" value="TRANSCRIPTIONAL REGULATOR REDD-RELATED"/>
    <property type="match status" value="1"/>
</dbReference>
<feature type="DNA-binding region" description="OmpR/PhoB-type" evidence="6">
    <location>
        <begin position="1"/>
        <end position="93"/>
    </location>
</feature>
<accession>A0ABN3EJF5</accession>
<dbReference type="Proteomes" id="UP001500305">
    <property type="component" value="Unassembled WGS sequence"/>
</dbReference>
<evidence type="ECO:0000313" key="9">
    <source>
        <dbReference type="Proteomes" id="UP001500305"/>
    </source>
</evidence>
<dbReference type="InterPro" id="IPR005158">
    <property type="entry name" value="BTAD"/>
</dbReference>
<feature type="domain" description="OmpR/PhoB-type" evidence="7">
    <location>
        <begin position="1"/>
        <end position="93"/>
    </location>
</feature>
<dbReference type="InterPro" id="IPR027417">
    <property type="entry name" value="P-loop_NTPase"/>
</dbReference>
<evidence type="ECO:0000256" key="6">
    <source>
        <dbReference type="PROSITE-ProRule" id="PRU01091"/>
    </source>
</evidence>
<gene>
    <name evidence="8" type="ORF">GCM10010430_50270</name>
</gene>
<dbReference type="PANTHER" id="PTHR35807:SF1">
    <property type="entry name" value="TRANSCRIPTIONAL REGULATOR REDD"/>
    <property type="match status" value="1"/>
</dbReference>
<keyword evidence="9" id="KW-1185">Reference proteome</keyword>
<evidence type="ECO:0000256" key="3">
    <source>
        <dbReference type="ARBA" id="ARBA00023015"/>
    </source>
</evidence>
<protein>
    <submittedName>
        <fullName evidence="8">BTAD domain-containing putative transcriptional regulator</fullName>
    </submittedName>
</protein>
<dbReference type="InterPro" id="IPR001867">
    <property type="entry name" value="OmpR/PhoB-type_DNA-bd"/>
</dbReference>
<dbReference type="InterPro" id="IPR011990">
    <property type="entry name" value="TPR-like_helical_dom_sf"/>
</dbReference>
<name>A0ABN3EJF5_9ACTN</name>
<dbReference type="PROSITE" id="PS51755">
    <property type="entry name" value="OMPR_PHOB"/>
    <property type="match status" value="1"/>
</dbReference>
<evidence type="ECO:0000256" key="2">
    <source>
        <dbReference type="ARBA" id="ARBA00023012"/>
    </source>
</evidence>
<reference evidence="8 9" key="1">
    <citation type="journal article" date="2019" name="Int. J. Syst. Evol. Microbiol.">
        <title>The Global Catalogue of Microorganisms (GCM) 10K type strain sequencing project: providing services to taxonomists for standard genome sequencing and annotation.</title>
        <authorList>
            <consortium name="The Broad Institute Genomics Platform"/>
            <consortium name="The Broad Institute Genome Sequencing Center for Infectious Disease"/>
            <person name="Wu L."/>
            <person name="Ma J."/>
        </authorList>
    </citation>
    <scope>NUCLEOTIDE SEQUENCE [LARGE SCALE GENOMIC DNA]</scope>
    <source>
        <strain evidence="8 9">JCM 7356</strain>
    </source>
</reference>
<dbReference type="InterPro" id="IPR036388">
    <property type="entry name" value="WH-like_DNA-bd_sf"/>
</dbReference>
<dbReference type="Gene3D" id="3.40.50.300">
    <property type="entry name" value="P-loop containing nucleotide triphosphate hydrolases"/>
    <property type="match status" value="1"/>
</dbReference>
<keyword evidence="5" id="KW-0804">Transcription</keyword>
<comment type="caution">
    <text evidence="8">The sequence shown here is derived from an EMBL/GenBank/DDBJ whole genome shotgun (WGS) entry which is preliminary data.</text>
</comment>
<dbReference type="Pfam" id="PF00486">
    <property type="entry name" value="Trans_reg_C"/>
    <property type="match status" value="1"/>
</dbReference>
<evidence type="ECO:0000259" key="7">
    <source>
        <dbReference type="PROSITE" id="PS51755"/>
    </source>
</evidence>
<evidence type="ECO:0000313" key="8">
    <source>
        <dbReference type="EMBL" id="GAA2260153.1"/>
    </source>
</evidence>
<dbReference type="Pfam" id="PF13191">
    <property type="entry name" value="AAA_16"/>
    <property type="match status" value="1"/>
</dbReference>
<dbReference type="SMART" id="SM01043">
    <property type="entry name" value="BTAD"/>
    <property type="match status" value="1"/>
</dbReference>
<organism evidence="8 9">
    <name type="scientific">Kitasatospora cystarginea</name>
    <dbReference type="NCBI Taxonomy" id="58350"/>
    <lineage>
        <taxon>Bacteria</taxon>
        <taxon>Bacillati</taxon>
        <taxon>Actinomycetota</taxon>
        <taxon>Actinomycetes</taxon>
        <taxon>Kitasatosporales</taxon>
        <taxon>Streptomycetaceae</taxon>
        <taxon>Kitasatospora</taxon>
    </lineage>
</organism>
<comment type="similarity">
    <text evidence="1">Belongs to the AfsR/DnrI/RedD regulatory family.</text>
</comment>
<keyword evidence="3" id="KW-0805">Transcription regulation</keyword>
<dbReference type="Gene3D" id="1.25.40.10">
    <property type="entry name" value="Tetratricopeptide repeat domain"/>
    <property type="match status" value="2"/>
</dbReference>
<dbReference type="EMBL" id="BAAATR010000025">
    <property type="protein sequence ID" value="GAA2260153.1"/>
    <property type="molecule type" value="Genomic_DNA"/>
</dbReference>
<evidence type="ECO:0000256" key="1">
    <source>
        <dbReference type="ARBA" id="ARBA00005820"/>
    </source>
</evidence>
<dbReference type="InterPro" id="IPR051677">
    <property type="entry name" value="AfsR-DnrI-RedD_regulator"/>
</dbReference>
<keyword evidence="2" id="KW-0902">Two-component regulatory system</keyword>
<sequence>MLEFRLLGPVELHRDGAGVHLGPPKRRTVLAMLLLADHALVTTDRLAEALWHEQPPKHAKTTIQGHISHLRRLLHPTGDATIVTAGDGYLLRTPADRIDARRFQAAVLETRLGHSTPASTVPALRQALALWHGPALAGLCTTPLIASLAAELEEARLNAVEVLGQALTTEHLAEEAVFLLRGPANRNPLRESLVAPLLDALLATDRQAEAIELYHRTARLLADELGVNPGPAMARAYARILAAPDAAPHTAAPVESPGPATDVLRPLLLPRSPAGFTGRERELAVLDDAVKPTRDAPLCLVTGPAGVGKSALVAHWAQHAATAFPDGVLFARLGGFAGTVPAADPASVLRDFLVALGTRPDDVPQNTATAESLYRALLRYRRVLVLLDDALSYDQVRPLLPGATGCATVVTSRNRLESLVAADCARPLLLDRLGPRQGAALLTGVLGSDRVDAEPGAVGCLVRLCDGLPLALRLTGARLAMRPERSLREAAEELYDERQRIALLAVDDVDLASVLRASVAHLPPAAADLLGLLAHHFGPDTDLGAVAALTAATPADARAALERLLAANLLEERAHGRYALHDLVRLFARTLGPVPGPERVLPLLDHYLCGALAASAVAVAGSQPCCRLPENAHPPAVTPVFTDRAEAMAWYARERQSLVAAVATATSAGHHHRAWRLAVLLWPLVVQQPEAEWEAPLGHALASAAELADADAESRVRTLLGWVLGEKGRLEEAARHLELAPDLARRAGDSEGEAIATANLAQVHERLGRVARAGQGYERAALLARDAGSPQTEMLTTYYLARHHLLNGRPSQALALARHGLGLAPEEQVPARRAMLTDLCGQALVALSRHGEAWEHFHRAGRLAEQDGFAADAAEYYARAAETRTPGRA</sequence>